<dbReference type="RefSeq" id="WP_214442295.1">
    <property type="nucleotide sequence ID" value="NZ_JAECZB010000105.1"/>
</dbReference>
<name>A0A8J7L6V7_9CYAN</name>
<dbReference type="SUPFAM" id="SSF55874">
    <property type="entry name" value="ATPase domain of HSP90 chaperone/DNA topoisomerase II/histidine kinase"/>
    <property type="match status" value="1"/>
</dbReference>
<evidence type="ECO:0000256" key="1">
    <source>
        <dbReference type="ARBA" id="ARBA00000085"/>
    </source>
</evidence>
<dbReference type="InterPro" id="IPR036097">
    <property type="entry name" value="HisK_dim/P_sf"/>
</dbReference>
<keyword evidence="6" id="KW-0808">Transferase</keyword>
<dbReference type="PANTHER" id="PTHR43547:SF2">
    <property type="entry name" value="HYBRID SIGNAL TRANSDUCTION HISTIDINE KINASE C"/>
    <property type="match status" value="1"/>
</dbReference>
<evidence type="ECO:0000259" key="20">
    <source>
        <dbReference type="PROSITE" id="PS50110"/>
    </source>
</evidence>
<evidence type="ECO:0000313" key="23">
    <source>
        <dbReference type="EMBL" id="MBH8556097.1"/>
    </source>
</evidence>
<keyword evidence="7 18" id="KW-0812">Transmembrane</keyword>
<evidence type="ECO:0000256" key="2">
    <source>
        <dbReference type="ARBA" id="ARBA00004141"/>
    </source>
</evidence>
<dbReference type="Pfam" id="PF00072">
    <property type="entry name" value="Response_reg"/>
    <property type="match status" value="1"/>
</dbReference>
<dbReference type="SMART" id="SM00388">
    <property type="entry name" value="HisKA"/>
    <property type="match status" value="1"/>
</dbReference>
<dbReference type="GO" id="GO:0005524">
    <property type="term" value="F:ATP binding"/>
    <property type="evidence" value="ECO:0007669"/>
    <property type="project" value="UniProtKB-KW"/>
</dbReference>
<evidence type="ECO:0000256" key="5">
    <source>
        <dbReference type="ARBA" id="ARBA00022553"/>
    </source>
</evidence>
<dbReference type="Pfam" id="PF13493">
    <property type="entry name" value="DUF4118"/>
    <property type="match status" value="1"/>
</dbReference>
<dbReference type="GO" id="GO:0000155">
    <property type="term" value="F:phosphorelay sensor kinase activity"/>
    <property type="evidence" value="ECO:0007669"/>
    <property type="project" value="InterPro"/>
</dbReference>
<dbReference type="PROSITE" id="PS50110">
    <property type="entry name" value="RESPONSE_REGULATORY"/>
    <property type="match status" value="1"/>
</dbReference>
<feature type="transmembrane region" description="Helical" evidence="18">
    <location>
        <begin position="57"/>
        <end position="90"/>
    </location>
</feature>
<dbReference type="SMART" id="SM00091">
    <property type="entry name" value="PAS"/>
    <property type="match status" value="1"/>
</dbReference>
<evidence type="ECO:0000259" key="22">
    <source>
        <dbReference type="PROSITE" id="PS50113"/>
    </source>
</evidence>
<dbReference type="FunFam" id="3.30.565.10:FF:000010">
    <property type="entry name" value="Sensor histidine kinase RcsC"/>
    <property type="match status" value="1"/>
</dbReference>
<evidence type="ECO:0000256" key="15">
    <source>
        <dbReference type="PROSITE-ProRule" id="PRU00169"/>
    </source>
</evidence>
<evidence type="ECO:0000256" key="14">
    <source>
        <dbReference type="ARBA" id="ARBA00074306"/>
    </source>
</evidence>
<evidence type="ECO:0000256" key="13">
    <source>
        <dbReference type="ARBA" id="ARBA00023136"/>
    </source>
</evidence>
<dbReference type="Pfam" id="PF02518">
    <property type="entry name" value="HATPase_c"/>
    <property type="match status" value="1"/>
</dbReference>
<dbReference type="EMBL" id="JAECZB010000105">
    <property type="protein sequence ID" value="MBH8556097.1"/>
    <property type="molecule type" value="Genomic_DNA"/>
</dbReference>
<keyword evidence="9" id="KW-0418">Kinase</keyword>
<feature type="domain" description="PAC" evidence="22">
    <location>
        <begin position="228"/>
        <end position="281"/>
    </location>
</feature>
<dbReference type="Gene3D" id="3.40.50.2300">
    <property type="match status" value="1"/>
</dbReference>
<dbReference type="InterPro" id="IPR003661">
    <property type="entry name" value="HisK_dim/P_dom"/>
</dbReference>
<dbReference type="InterPro" id="IPR000700">
    <property type="entry name" value="PAS-assoc_C"/>
</dbReference>
<feature type="domain" description="PAS" evidence="21">
    <location>
        <begin position="154"/>
        <end position="227"/>
    </location>
</feature>
<dbReference type="InterPro" id="IPR025201">
    <property type="entry name" value="KdpD_TM"/>
</dbReference>
<evidence type="ECO:0000256" key="4">
    <source>
        <dbReference type="ARBA" id="ARBA00012438"/>
    </source>
</evidence>
<feature type="domain" description="Response regulatory" evidence="20">
    <location>
        <begin position="596"/>
        <end position="714"/>
    </location>
</feature>
<evidence type="ECO:0000256" key="10">
    <source>
        <dbReference type="ARBA" id="ARBA00022840"/>
    </source>
</evidence>
<dbReference type="Pfam" id="PF13426">
    <property type="entry name" value="PAS_9"/>
    <property type="match status" value="1"/>
</dbReference>
<feature type="transmembrane region" description="Helical" evidence="18">
    <location>
        <begin position="96"/>
        <end position="123"/>
    </location>
</feature>
<evidence type="ECO:0000256" key="3">
    <source>
        <dbReference type="ARBA" id="ARBA00006402"/>
    </source>
</evidence>
<dbReference type="CDD" id="cd00130">
    <property type="entry name" value="PAS"/>
    <property type="match status" value="1"/>
</dbReference>
<sequence length="720" mass="79473">MWRLTRWTLPRLGRFSYGDATRSQLQGYSIAFLTVLLALLLTLLLWQLHRLNSIYPLFLAAVMLSSWYGGLNPGLLATFLSAIACAYFLLPPFYSLAVTGFSVVGLVQFVLVAVLISSLNFALRKARSQAQKNARAAQDNYEFLRQIQDTLRQSEERYRLLIEGVTNYAIFMLDPNGNFTSWNIGAERILGYQEAEIIGQPFERIFSPEAIERGQPQQVLTKAVTEGFSKENRWHLRKDGTFFWAYCVITPLRDENGNLRGFSKIMQDITERKQAEEEKEQLLLREQAARAVSEAAQSAAEAANRSKDEFLAIVSHELRTPMTAIIGWAGMLQTGALDEAKVSLALETIERNANLQMQLIEDLLDISRIVRGELSLSIDLVDLVEVITAAIEVVQSLADAKSIQIETTLDTSIEKIWGDSDRLQQVVLNLLTNAIKFTPNDGRVKVQLSFSHEFNSSHSALIEVSDTGKGISADFLPHVFERFCQADSTHTRSNKGLGLGLAIARHVVELHGGTIQAQSQGIGQGATFTVKLPILEESRGAALRLLSAPLKASRSVTEEQGSKGTGENNLHFSPQSPLPLIPRGGPELPNPLNNLRVLVVDDEADVRQWITAVLEECGAKVSTFSSTRQALEALKELHPDVLISDIGMPGEDGYTLMRKIRELEPELGGRIPAVALTGYARIEDYKEALAAGFQLHVAKPVRAAELIAVVASLGKMSGKL</sequence>
<dbReference type="InterPro" id="IPR036890">
    <property type="entry name" value="HATPase_C_sf"/>
</dbReference>
<comment type="caution">
    <text evidence="23">The sequence shown here is derived from an EMBL/GenBank/DDBJ whole genome shotgun (WGS) entry which is preliminary data.</text>
</comment>
<gene>
    <name evidence="23" type="ORF">I8751_27915</name>
</gene>
<evidence type="ECO:0000259" key="19">
    <source>
        <dbReference type="PROSITE" id="PS50109"/>
    </source>
</evidence>
<dbReference type="PROSITE" id="PS50113">
    <property type="entry name" value="PAC"/>
    <property type="match status" value="1"/>
</dbReference>
<dbReference type="CDD" id="cd16922">
    <property type="entry name" value="HATPase_EvgS-ArcB-TorS-like"/>
    <property type="match status" value="1"/>
</dbReference>
<dbReference type="SUPFAM" id="SSF55785">
    <property type="entry name" value="PYP-like sensor domain (PAS domain)"/>
    <property type="match status" value="1"/>
</dbReference>
<dbReference type="EC" id="2.7.13.3" evidence="4"/>
<reference evidence="23 24" key="1">
    <citation type="journal article" date="2021" name="Int. J. Syst. Evol. Microbiol.">
        <title>Amazonocrinis nigriterrae gen. nov., sp. nov., Atlanticothrix silvestris gen. nov., sp. nov. and Dendronalium phyllosphericum gen. nov., sp. nov., nostocacean cyanobacteria from Brazilian environments.</title>
        <authorList>
            <person name="Alvarenga D.O."/>
            <person name="Andreote A.P.D."/>
            <person name="Branco L.H.Z."/>
            <person name="Delbaje E."/>
            <person name="Cruz R.B."/>
            <person name="Varani A.M."/>
            <person name="Fiore M.F."/>
        </authorList>
    </citation>
    <scope>NUCLEOTIDE SEQUENCE [LARGE SCALE GENOMIC DNA]</scope>
    <source>
        <strain evidence="23 24">CENA357</strain>
    </source>
</reference>
<dbReference type="Gene3D" id="3.30.450.20">
    <property type="entry name" value="PAS domain"/>
    <property type="match status" value="1"/>
</dbReference>
<dbReference type="PROSITE" id="PS50109">
    <property type="entry name" value="HIS_KIN"/>
    <property type="match status" value="1"/>
</dbReference>
<evidence type="ECO:0000256" key="17">
    <source>
        <dbReference type="SAM" id="MobiDB-lite"/>
    </source>
</evidence>
<comment type="subcellular location">
    <subcellularLocation>
        <location evidence="2">Membrane</location>
        <topology evidence="2">Multi-pass membrane protein</topology>
    </subcellularLocation>
</comment>
<feature type="transmembrane region" description="Helical" evidence="18">
    <location>
        <begin position="25"/>
        <end position="45"/>
    </location>
</feature>
<feature type="modified residue" description="4-aspartylphosphate" evidence="15">
    <location>
        <position position="645"/>
    </location>
</feature>
<dbReference type="Gene3D" id="1.20.120.620">
    <property type="entry name" value="Backbone structure of the membrane domain of e. Coli histidine kinase receptor kdpd"/>
    <property type="match status" value="1"/>
</dbReference>
<keyword evidence="8" id="KW-0547">Nucleotide-binding</keyword>
<dbReference type="InterPro" id="IPR038318">
    <property type="entry name" value="KdpD_sf"/>
</dbReference>
<dbReference type="PROSITE" id="PS50112">
    <property type="entry name" value="PAS"/>
    <property type="match status" value="1"/>
</dbReference>
<organism evidence="23 24">
    <name type="scientific">Atlanticothrix silvestris CENA357</name>
    <dbReference type="NCBI Taxonomy" id="1725252"/>
    <lineage>
        <taxon>Bacteria</taxon>
        <taxon>Bacillati</taxon>
        <taxon>Cyanobacteriota</taxon>
        <taxon>Cyanophyceae</taxon>
        <taxon>Nostocales</taxon>
        <taxon>Nodulariaceae</taxon>
        <taxon>Atlanticothrix</taxon>
        <taxon>Atlanticothrix silvestris</taxon>
    </lineage>
</organism>
<feature type="coiled-coil region" evidence="16">
    <location>
        <begin position="265"/>
        <end position="292"/>
    </location>
</feature>
<dbReference type="SMART" id="SM00448">
    <property type="entry name" value="REC"/>
    <property type="match status" value="1"/>
</dbReference>
<dbReference type="PRINTS" id="PR00344">
    <property type="entry name" value="BCTRLSENSOR"/>
</dbReference>
<keyword evidence="11 18" id="KW-1133">Transmembrane helix</keyword>
<dbReference type="CDD" id="cd00082">
    <property type="entry name" value="HisKA"/>
    <property type="match status" value="1"/>
</dbReference>
<dbReference type="Pfam" id="PF00512">
    <property type="entry name" value="HisKA"/>
    <property type="match status" value="1"/>
</dbReference>
<evidence type="ECO:0000256" key="6">
    <source>
        <dbReference type="ARBA" id="ARBA00022679"/>
    </source>
</evidence>
<dbReference type="PANTHER" id="PTHR43547">
    <property type="entry name" value="TWO-COMPONENT HISTIDINE KINASE"/>
    <property type="match status" value="1"/>
</dbReference>
<keyword evidence="16" id="KW-0175">Coiled coil</keyword>
<dbReference type="InterPro" id="IPR003594">
    <property type="entry name" value="HATPase_dom"/>
</dbReference>
<dbReference type="SMART" id="SM00086">
    <property type="entry name" value="PAC"/>
    <property type="match status" value="1"/>
</dbReference>
<dbReference type="SUPFAM" id="SSF52172">
    <property type="entry name" value="CheY-like"/>
    <property type="match status" value="1"/>
</dbReference>
<dbReference type="InterPro" id="IPR001610">
    <property type="entry name" value="PAC"/>
</dbReference>
<dbReference type="SUPFAM" id="SSF47384">
    <property type="entry name" value="Homodimeric domain of signal transducing histidine kinase"/>
    <property type="match status" value="1"/>
</dbReference>
<dbReference type="InterPro" id="IPR035965">
    <property type="entry name" value="PAS-like_dom_sf"/>
</dbReference>
<dbReference type="AlphaFoldDB" id="A0A8J7L6V7"/>
<dbReference type="NCBIfam" id="TIGR00229">
    <property type="entry name" value="sensory_box"/>
    <property type="match status" value="1"/>
</dbReference>
<feature type="domain" description="Histidine kinase" evidence="19">
    <location>
        <begin position="313"/>
        <end position="536"/>
    </location>
</feature>
<dbReference type="Gene3D" id="3.30.565.10">
    <property type="entry name" value="Histidine kinase-like ATPase, C-terminal domain"/>
    <property type="match status" value="1"/>
</dbReference>
<evidence type="ECO:0000256" key="18">
    <source>
        <dbReference type="SAM" id="Phobius"/>
    </source>
</evidence>
<dbReference type="SMART" id="SM00387">
    <property type="entry name" value="HATPase_c"/>
    <property type="match status" value="1"/>
</dbReference>
<evidence type="ECO:0000259" key="21">
    <source>
        <dbReference type="PROSITE" id="PS50112"/>
    </source>
</evidence>
<dbReference type="InterPro" id="IPR001789">
    <property type="entry name" value="Sig_transdc_resp-reg_receiver"/>
</dbReference>
<feature type="region of interest" description="Disordered" evidence="17">
    <location>
        <begin position="554"/>
        <end position="575"/>
    </location>
</feature>
<dbReference type="CDD" id="cd17580">
    <property type="entry name" value="REC_2_DhkD-like"/>
    <property type="match status" value="1"/>
</dbReference>
<evidence type="ECO:0000256" key="11">
    <source>
        <dbReference type="ARBA" id="ARBA00022989"/>
    </source>
</evidence>
<keyword evidence="24" id="KW-1185">Reference proteome</keyword>
<protein>
    <recommendedName>
        <fullName evidence="14">Circadian input-output histidine kinase CikA</fullName>
        <ecNumber evidence="4">2.7.13.3</ecNumber>
    </recommendedName>
</protein>
<evidence type="ECO:0000256" key="16">
    <source>
        <dbReference type="SAM" id="Coils"/>
    </source>
</evidence>
<evidence type="ECO:0000256" key="8">
    <source>
        <dbReference type="ARBA" id="ARBA00022741"/>
    </source>
</evidence>
<accession>A0A8J7L6V7</accession>
<dbReference type="GO" id="GO:0016020">
    <property type="term" value="C:membrane"/>
    <property type="evidence" value="ECO:0007669"/>
    <property type="project" value="UniProtKB-SubCell"/>
</dbReference>
<evidence type="ECO:0000313" key="24">
    <source>
        <dbReference type="Proteomes" id="UP000599391"/>
    </source>
</evidence>
<proteinExistence type="inferred from homology"/>
<dbReference type="Gene3D" id="1.10.287.130">
    <property type="match status" value="1"/>
</dbReference>
<evidence type="ECO:0000256" key="12">
    <source>
        <dbReference type="ARBA" id="ARBA00023012"/>
    </source>
</evidence>
<dbReference type="InterPro" id="IPR000014">
    <property type="entry name" value="PAS"/>
</dbReference>
<comment type="similarity">
    <text evidence="3">In the N-terminal section; belongs to the phytochrome family.</text>
</comment>
<comment type="catalytic activity">
    <reaction evidence="1">
        <text>ATP + protein L-histidine = ADP + protein N-phospho-L-histidine.</text>
        <dbReference type="EC" id="2.7.13.3"/>
    </reaction>
</comment>
<keyword evidence="13 18" id="KW-0472">Membrane</keyword>
<keyword evidence="12" id="KW-0902">Two-component regulatory system</keyword>
<feature type="compositionally biased region" description="Polar residues" evidence="17">
    <location>
        <begin position="565"/>
        <end position="575"/>
    </location>
</feature>
<evidence type="ECO:0000256" key="9">
    <source>
        <dbReference type="ARBA" id="ARBA00022777"/>
    </source>
</evidence>
<dbReference type="InterPro" id="IPR004358">
    <property type="entry name" value="Sig_transdc_His_kin-like_C"/>
</dbReference>
<dbReference type="Proteomes" id="UP000599391">
    <property type="component" value="Unassembled WGS sequence"/>
</dbReference>
<keyword evidence="10" id="KW-0067">ATP-binding</keyword>
<keyword evidence="5 15" id="KW-0597">Phosphoprotein</keyword>
<dbReference type="InterPro" id="IPR011006">
    <property type="entry name" value="CheY-like_superfamily"/>
</dbReference>
<dbReference type="InterPro" id="IPR005467">
    <property type="entry name" value="His_kinase_dom"/>
</dbReference>
<evidence type="ECO:0000256" key="7">
    <source>
        <dbReference type="ARBA" id="ARBA00022692"/>
    </source>
</evidence>